<sequence length="95" mass="10219">MSLRSCVLEAEVGVLILLLVLCDGSLHGRLDERPTPPISVVLQQHDVHGVKGQFALDSNAPPTCLRQASLAVIGCQVCGTQRYKRYTTRTTGGVC</sequence>
<dbReference type="EMBL" id="SRLO01000450">
    <property type="protein sequence ID" value="TNN55616.1"/>
    <property type="molecule type" value="Genomic_DNA"/>
</dbReference>
<comment type="caution">
    <text evidence="2">The sequence shown here is derived from an EMBL/GenBank/DDBJ whole genome shotgun (WGS) entry which is preliminary data.</text>
</comment>
<evidence type="ECO:0000313" key="2">
    <source>
        <dbReference type="EMBL" id="TNN55616.1"/>
    </source>
</evidence>
<feature type="signal peptide" evidence="1">
    <location>
        <begin position="1"/>
        <end position="24"/>
    </location>
</feature>
<proteinExistence type="predicted"/>
<keyword evidence="3" id="KW-1185">Reference proteome</keyword>
<organism evidence="2 3">
    <name type="scientific">Liparis tanakae</name>
    <name type="common">Tanaka's snailfish</name>
    <dbReference type="NCBI Taxonomy" id="230148"/>
    <lineage>
        <taxon>Eukaryota</taxon>
        <taxon>Metazoa</taxon>
        <taxon>Chordata</taxon>
        <taxon>Craniata</taxon>
        <taxon>Vertebrata</taxon>
        <taxon>Euteleostomi</taxon>
        <taxon>Actinopterygii</taxon>
        <taxon>Neopterygii</taxon>
        <taxon>Teleostei</taxon>
        <taxon>Neoteleostei</taxon>
        <taxon>Acanthomorphata</taxon>
        <taxon>Eupercaria</taxon>
        <taxon>Perciformes</taxon>
        <taxon>Cottioidei</taxon>
        <taxon>Cottales</taxon>
        <taxon>Liparidae</taxon>
        <taxon>Liparis</taxon>
    </lineage>
</organism>
<feature type="chain" id="PRO_5021360736" description="Secreted protein" evidence="1">
    <location>
        <begin position="25"/>
        <end position="95"/>
    </location>
</feature>
<evidence type="ECO:0000256" key="1">
    <source>
        <dbReference type="SAM" id="SignalP"/>
    </source>
</evidence>
<gene>
    <name evidence="2" type="ORF">EYF80_034132</name>
</gene>
<dbReference type="AlphaFoldDB" id="A0A4Z2GQ84"/>
<name>A0A4Z2GQ84_9TELE</name>
<evidence type="ECO:0000313" key="3">
    <source>
        <dbReference type="Proteomes" id="UP000314294"/>
    </source>
</evidence>
<protein>
    <recommendedName>
        <fullName evidence="4">Secreted protein</fullName>
    </recommendedName>
</protein>
<reference evidence="2 3" key="1">
    <citation type="submission" date="2019-03" db="EMBL/GenBank/DDBJ databases">
        <title>First draft genome of Liparis tanakae, snailfish: a comprehensive survey of snailfish specific genes.</title>
        <authorList>
            <person name="Kim W."/>
            <person name="Song I."/>
            <person name="Jeong J.-H."/>
            <person name="Kim D."/>
            <person name="Kim S."/>
            <person name="Ryu S."/>
            <person name="Song J.Y."/>
            <person name="Lee S.K."/>
        </authorList>
    </citation>
    <scope>NUCLEOTIDE SEQUENCE [LARGE SCALE GENOMIC DNA]</scope>
    <source>
        <tissue evidence="2">Muscle</tissue>
    </source>
</reference>
<accession>A0A4Z2GQ84</accession>
<dbReference type="Proteomes" id="UP000314294">
    <property type="component" value="Unassembled WGS sequence"/>
</dbReference>
<keyword evidence="1" id="KW-0732">Signal</keyword>
<evidence type="ECO:0008006" key="4">
    <source>
        <dbReference type="Google" id="ProtNLM"/>
    </source>
</evidence>